<dbReference type="OrthoDB" id="9768323at2"/>
<comment type="caution">
    <text evidence="4">The sequence shown here is derived from an EMBL/GenBank/DDBJ whole genome shotgun (WGS) entry which is preliminary data.</text>
</comment>
<dbReference type="InterPro" id="IPR002821">
    <property type="entry name" value="Hydantoinase_A"/>
</dbReference>
<proteinExistence type="predicted"/>
<feature type="domain" description="Acetophenone carboxylase-like C-terminal" evidence="3">
    <location>
        <begin position="499"/>
        <end position="651"/>
    </location>
</feature>
<organism evidence="4 5">
    <name type="scientific">Advenella kashmirensis W13003</name>
    <dbReference type="NCBI Taxonomy" id="1424334"/>
    <lineage>
        <taxon>Bacteria</taxon>
        <taxon>Pseudomonadati</taxon>
        <taxon>Pseudomonadota</taxon>
        <taxon>Betaproteobacteria</taxon>
        <taxon>Burkholderiales</taxon>
        <taxon>Alcaligenaceae</taxon>
    </lineage>
</organism>
<dbReference type="InterPro" id="IPR008040">
    <property type="entry name" value="Hydant_A_N"/>
</dbReference>
<dbReference type="InterPro" id="IPR045079">
    <property type="entry name" value="Oxoprolinase-like"/>
</dbReference>
<dbReference type="Pfam" id="PF05378">
    <property type="entry name" value="Hydant_A_N"/>
    <property type="match status" value="1"/>
</dbReference>
<dbReference type="InterPro" id="IPR049517">
    <property type="entry name" value="ACX-like_C"/>
</dbReference>
<sequence>MQVGVEIGGTFTDLVWRKADGTVTTGKVASRPDAIHEAVMDAISTTGIDLKDIREFAHGSTVATNTLLTRRGATTGLLVTEGFRDVVEIGTHDRVGNIYTAFYAKPRVPVARRHVREVAERLSADGAVVKEIDLEAAWRQISELIDDGVTSIAICLLHAYRNPVHEKALLDLMNERAPDVDVFASHIVSPEFREYERSVTTTVNAFVGPVVRKYVQNLEQGLAKHGYPGAMRLMQSSGGVMPSSAAGSNAVRMLLSGPSAGVRAAQWFAARNQISDIITLDMGGTSTDVAIAPNLTPRVVPELTVDHLPIRSTAIDMATVGAGGGSIAAIDPGGFLNVGPASAGAYPGPASYGRGGELPTVTDAQVVAGLLRPARFFGGNLPLRKDLAVKALESLKLPDGTGAAADAILRMVNSNMAAAVRLVSTARGIDPRDFTLVAFGGGGPLHGAKVAEELGMTRVLIPWSPGIASAFGLLVADLILDVVHARVEPLTDESFNSHAIRTLQTQCDEQAASVGLEKGSYQVQYGADMRYAGQGYELPVWMAGVAHDAASLRQAFEEEHRTLYGYARPNLPVQLVNLRARIVRKNAASLITSGSGPITDEQAVSETMMHEGRAVPAIFMPRASLAEGQTMKGPAVLEEPTSTVFIPEGWTCKCLSTGDLILEKY</sequence>
<dbReference type="Proteomes" id="UP000018733">
    <property type="component" value="Unassembled WGS sequence"/>
</dbReference>
<dbReference type="eggNOG" id="COG0145">
    <property type="taxonomic scope" value="Bacteria"/>
</dbReference>
<dbReference type="EMBL" id="AYXT01000009">
    <property type="protein sequence ID" value="ETF02929.1"/>
    <property type="molecule type" value="Genomic_DNA"/>
</dbReference>
<protein>
    <submittedName>
        <fullName evidence="4">Methylhydantoinase</fullName>
    </submittedName>
</protein>
<dbReference type="PATRIC" id="fig|1424334.3.peg.1776"/>
<gene>
    <name evidence="4" type="ORF">W822_08850</name>
</gene>
<feature type="domain" description="Hydantoinase A/oxoprolinase" evidence="1">
    <location>
        <begin position="197"/>
        <end position="479"/>
    </location>
</feature>
<evidence type="ECO:0000313" key="5">
    <source>
        <dbReference type="Proteomes" id="UP000018733"/>
    </source>
</evidence>
<keyword evidence="5" id="KW-1185">Reference proteome</keyword>
<dbReference type="InterPro" id="IPR043129">
    <property type="entry name" value="ATPase_NBD"/>
</dbReference>
<evidence type="ECO:0000259" key="2">
    <source>
        <dbReference type="Pfam" id="PF05378"/>
    </source>
</evidence>
<name>V8QVA1_9BURK</name>
<accession>V8QVA1</accession>
<dbReference type="HOGENOM" id="CLU_002157_1_2_4"/>
<evidence type="ECO:0000259" key="3">
    <source>
        <dbReference type="Pfam" id="PF19278"/>
    </source>
</evidence>
<dbReference type="GO" id="GO:0005829">
    <property type="term" value="C:cytosol"/>
    <property type="evidence" value="ECO:0007669"/>
    <property type="project" value="TreeGrafter"/>
</dbReference>
<dbReference type="RefSeq" id="WP_024004746.1">
    <property type="nucleotide sequence ID" value="NZ_KI650979.1"/>
</dbReference>
<dbReference type="GO" id="GO:0017168">
    <property type="term" value="F:5-oxoprolinase (ATP-hydrolyzing) activity"/>
    <property type="evidence" value="ECO:0007669"/>
    <property type="project" value="TreeGrafter"/>
</dbReference>
<dbReference type="PANTHER" id="PTHR11365">
    <property type="entry name" value="5-OXOPROLINASE RELATED"/>
    <property type="match status" value="1"/>
</dbReference>
<dbReference type="STRING" id="1424334.W822_08850"/>
<dbReference type="AlphaFoldDB" id="V8QVA1"/>
<dbReference type="Pfam" id="PF19278">
    <property type="entry name" value="Hydant_A_C"/>
    <property type="match status" value="1"/>
</dbReference>
<reference evidence="4 5" key="1">
    <citation type="journal article" date="2014" name="Genome Announc.">
        <title>Draft Genome Sequence of Advenella kashmirensis Strain W13003, a Polycyclic Aromatic Hydrocarbon-Degrading Bacterium.</title>
        <authorList>
            <person name="Wang X."/>
            <person name="Jin D."/>
            <person name="Zhou L."/>
            <person name="Wu L."/>
            <person name="An W."/>
            <person name="Zhao L."/>
        </authorList>
    </citation>
    <scope>NUCLEOTIDE SEQUENCE [LARGE SCALE GENOMIC DNA]</scope>
    <source>
        <strain evidence="4 5">W13003</strain>
    </source>
</reference>
<dbReference type="PANTHER" id="PTHR11365:SF23">
    <property type="entry name" value="HYPOTHETICAL 5-OXOPROLINASE (EUROFUNG)-RELATED"/>
    <property type="match status" value="1"/>
</dbReference>
<feature type="domain" description="Hydantoinase/oxoprolinase N-terminal" evidence="2">
    <location>
        <begin position="3"/>
        <end position="174"/>
    </location>
</feature>
<dbReference type="Pfam" id="PF01968">
    <property type="entry name" value="Hydantoinase_A"/>
    <property type="match status" value="1"/>
</dbReference>
<evidence type="ECO:0000313" key="4">
    <source>
        <dbReference type="EMBL" id="ETF02929.1"/>
    </source>
</evidence>
<dbReference type="SUPFAM" id="SSF53067">
    <property type="entry name" value="Actin-like ATPase domain"/>
    <property type="match status" value="1"/>
</dbReference>
<dbReference type="GO" id="GO:0006749">
    <property type="term" value="P:glutathione metabolic process"/>
    <property type="evidence" value="ECO:0007669"/>
    <property type="project" value="TreeGrafter"/>
</dbReference>
<evidence type="ECO:0000259" key="1">
    <source>
        <dbReference type="Pfam" id="PF01968"/>
    </source>
</evidence>